<dbReference type="Proteomes" id="UP000276133">
    <property type="component" value="Unassembled WGS sequence"/>
</dbReference>
<protein>
    <submittedName>
        <fullName evidence="1">Uncharacterized protein</fullName>
    </submittedName>
</protein>
<dbReference type="EMBL" id="REGN01002311">
    <property type="protein sequence ID" value="RNA28918.1"/>
    <property type="molecule type" value="Genomic_DNA"/>
</dbReference>
<organism evidence="1 2">
    <name type="scientific">Brachionus plicatilis</name>
    <name type="common">Marine rotifer</name>
    <name type="synonym">Brachionus muelleri</name>
    <dbReference type="NCBI Taxonomy" id="10195"/>
    <lineage>
        <taxon>Eukaryota</taxon>
        <taxon>Metazoa</taxon>
        <taxon>Spiralia</taxon>
        <taxon>Gnathifera</taxon>
        <taxon>Rotifera</taxon>
        <taxon>Eurotatoria</taxon>
        <taxon>Monogononta</taxon>
        <taxon>Pseudotrocha</taxon>
        <taxon>Ploima</taxon>
        <taxon>Brachionidae</taxon>
        <taxon>Brachionus</taxon>
    </lineage>
</organism>
<dbReference type="AlphaFoldDB" id="A0A3M7RZV9"/>
<keyword evidence="2" id="KW-1185">Reference proteome</keyword>
<comment type="caution">
    <text evidence="1">The sequence shown here is derived from an EMBL/GenBank/DDBJ whole genome shotgun (WGS) entry which is preliminary data.</text>
</comment>
<evidence type="ECO:0000313" key="2">
    <source>
        <dbReference type="Proteomes" id="UP000276133"/>
    </source>
</evidence>
<name>A0A3M7RZV9_BRAPC</name>
<sequence>MLKFSTFKLICGTSLLINLEIKKWLHSRFLNKSENKSKHFKFLTVKWLLIEWFANFRRAFTNW</sequence>
<gene>
    <name evidence="1" type="ORF">BpHYR1_014128</name>
</gene>
<proteinExistence type="predicted"/>
<reference evidence="1 2" key="1">
    <citation type="journal article" date="2018" name="Sci. Rep.">
        <title>Genomic signatures of local adaptation to the degree of environmental predictability in rotifers.</title>
        <authorList>
            <person name="Franch-Gras L."/>
            <person name="Hahn C."/>
            <person name="Garcia-Roger E.M."/>
            <person name="Carmona M.J."/>
            <person name="Serra M."/>
            <person name="Gomez A."/>
        </authorList>
    </citation>
    <scope>NUCLEOTIDE SEQUENCE [LARGE SCALE GENOMIC DNA]</scope>
    <source>
        <strain evidence="1">HYR1</strain>
    </source>
</reference>
<evidence type="ECO:0000313" key="1">
    <source>
        <dbReference type="EMBL" id="RNA28918.1"/>
    </source>
</evidence>
<accession>A0A3M7RZV9</accession>